<name>A0A6A5UW72_9PLEO</name>
<proteinExistence type="predicted"/>
<keyword evidence="2" id="KW-1185">Reference proteome</keyword>
<reference evidence="1" key="1">
    <citation type="journal article" date="2020" name="Stud. Mycol.">
        <title>101 Dothideomycetes genomes: a test case for predicting lifestyles and emergence of pathogens.</title>
        <authorList>
            <person name="Haridas S."/>
            <person name="Albert R."/>
            <person name="Binder M."/>
            <person name="Bloem J."/>
            <person name="Labutti K."/>
            <person name="Salamov A."/>
            <person name="Andreopoulos B."/>
            <person name="Baker S."/>
            <person name="Barry K."/>
            <person name="Bills G."/>
            <person name="Bluhm B."/>
            <person name="Cannon C."/>
            <person name="Castanera R."/>
            <person name="Culley D."/>
            <person name="Daum C."/>
            <person name="Ezra D."/>
            <person name="Gonzalez J."/>
            <person name="Henrissat B."/>
            <person name="Kuo A."/>
            <person name="Liang C."/>
            <person name="Lipzen A."/>
            <person name="Lutzoni F."/>
            <person name="Magnuson J."/>
            <person name="Mondo S."/>
            <person name="Nolan M."/>
            <person name="Ohm R."/>
            <person name="Pangilinan J."/>
            <person name="Park H.-J."/>
            <person name="Ramirez L."/>
            <person name="Alfaro M."/>
            <person name="Sun H."/>
            <person name="Tritt A."/>
            <person name="Yoshinaga Y."/>
            <person name="Zwiers L.-H."/>
            <person name="Turgeon B."/>
            <person name="Goodwin S."/>
            <person name="Spatafora J."/>
            <person name="Crous P."/>
            <person name="Grigoriev I."/>
        </authorList>
    </citation>
    <scope>NUCLEOTIDE SEQUENCE</scope>
    <source>
        <strain evidence="1">CBS 107.79</strain>
    </source>
</reference>
<dbReference type="EMBL" id="ML976709">
    <property type="protein sequence ID" value="KAF1969423.1"/>
    <property type="molecule type" value="Genomic_DNA"/>
</dbReference>
<dbReference type="AlphaFoldDB" id="A0A6A5UW72"/>
<dbReference type="OrthoDB" id="412093at2759"/>
<protein>
    <submittedName>
        <fullName evidence="1">Uncharacterized protein</fullName>
    </submittedName>
</protein>
<organism evidence="1 2">
    <name type="scientific">Bimuria novae-zelandiae CBS 107.79</name>
    <dbReference type="NCBI Taxonomy" id="1447943"/>
    <lineage>
        <taxon>Eukaryota</taxon>
        <taxon>Fungi</taxon>
        <taxon>Dikarya</taxon>
        <taxon>Ascomycota</taxon>
        <taxon>Pezizomycotina</taxon>
        <taxon>Dothideomycetes</taxon>
        <taxon>Pleosporomycetidae</taxon>
        <taxon>Pleosporales</taxon>
        <taxon>Massarineae</taxon>
        <taxon>Didymosphaeriaceae</taxon>
        <taxon>Bimuria</taxon>
    </lineage>
</organism>
<gene>
    <name evidence="1" type="ORF">BU23DRAFT_571511</name>
</gene>
<dbReference type="Proteomes" id="UP000800036">
    <property type="component" value="Unassembled WGS sequence"/>
</dbReference>
<sequence>MSASLLIPIATSALVQISSIMAVLLPGVFVGVLTYDEERLGEAHLEAFGVGAIRIRIRGIPKGGHLHRVIQKGEEYNQLFMELEMVDAAVDLVNSADAKGEKLEALVLECTQMPPFAEAIQ</sequence>
<evidence type="ECO:0000313" key="1">
    <source>
        <dbReference type="EMBL" id="KAF1969423.1"/>
    </source>
</evidence>
<accession>A0A6A5UW72</accession>
<evidence type="ECO:0000313" key="2">
    <source>
        <dbReference type="Proteomes" id="UP000800036"/>
    </source>
</evidence>